<dbReference type="PANTHER" id="PTHR42825:SF2">
    <property type="entry name" value="BRANCHED-CHAIN-AMINO-ACID AMINOTRANSFERASE 3, CHLOROPLASTIC-RELATED"/>
    <property type="match status" value="1"/>
</dbReference>
<feature type="modified residue" description="N6-(pyridoxal phosphate)lysine" evidence="6">
    <location>
        <position position="193"/>
    </location>
</feature>
<evidence type="ECO:0000313" key="7">
    <source>
        <dbReference type="EMBL" id="KAK8131836.1"/>
    </source>
</evidence>
<dbReference type="Proteomes" id="UP001392437">
    <property type="component" value="Unassembled WGS sequence"/>
</dbReference>
<dbReference type="Gene3D" id="3.20.10.10">
    <property type="entry name" value="D-amino Acid Aminotransferase, subunit A, domain 2"/>
    <property type="match status" value="1"/>
</dbReference>
<dbReference type="GO" id="GO:0009081">
    <property type="term" value="P:branched-chain amino acid metabolic process"/>
    <property type="evidence" value="ECO:0007669"/>
    <property type="project" value="InterPro"/>
</dbReference>
<dbReference type="InterPro" id="IPR001544">
    <property type="entry name" value="Aminotrans_IV"/>
</dbReference>
<dbReference type="InterPro" id="IPR036038">
    <property type="entry name" value="Aminotransferase-like"/>
</dbReference>
<dbReference type="SUPFAM" id="SSF56752">
    <property type="entry name" value="D-aminoacid aminotransferase-like PLP-dependent enzymes"/>
    <property type="match status" value="1"/>
</dbReference>
<dbReference type="InterPro" id="IPR043132">
    <property type="entry name" value="BCAT-like_C"/>
</dbReference>
<keyword evidence="8" id="KW-1185">Reference proteome</keyword>
<dbReference type="PANTHER" id="PTHR42825">
    <property type="entry name" value="AMINO ACID AMINOTRANSFERASE"/>
    <property type="match status" value="1"/>
</dbReference>
<evidence type="ECO:0000256" key="1">
    <source>
        <dbReference type="ARBA" id="ARBA00001933"/>
    </source>
</evidence>
<reference evidence="7 8" key="1">
    <citation type="submission" date="2023-01" db="EMBL/GenBank/DDBJ databases">
        <title>Analysis of 21 Apiospora genomes using comparative genomics revels a genus with tremendous synthesis potential of carbohydrate active enzymes and secondary metabolites.</title>
        <authorList>
            <person name="Sorensen T."/>
        </authorList>
    </citation>
    <scope>NUCLEOTIDE SEQUENCE [LARGE SCALE GENOMIC DNA]</scope>
    <source>
        <strain evidence="7 8">CBS 117206</strain>
    </source>
</reference>
<keyword evidence="4" id="KW-0808">Transferase</keyword>
<organism evidence="7 8">
    <name type="scientific">Apiospora kogelbergensis</name>
    <dbReference type="NCBI Taxonomy" id="1337665"/>
    <lineage>
        <taxon>Eukaryota</taxon>
        <taxon>Fungi</taxon>
        <taxon>Dikarya</taxon>
        <taxon>Ascomycota</taxon>
        <taxon>Pezizomycotina</taxon>
        <taxon>Sordariomycetes</taxon>
        <taxon>Xylariomycetidae</taxon>
        <taxon>Amphisphaeriales</taxon>
        <taxon>Apiosporaceae</taxon>
        <taxon>Apiospora</taxon>
    </lineage>
</organism>
<evidence type="ECO:0000256" key="6">
    <source>
        <dbReference type="PIRSR" id="PIRSR006468-1"/>
    </source>
</evidence>
<proteinExistence type="inferred from homology"/>
<sequence>MVEYGDVREPNHSVDWQNVGFTPYPVNGRIQCIFTSDTGAWTEPQWIPSCHVHVHGMSPALNYGQQAFEGLRVFRGEDGNIKLFRLAAHSARFARSAAAVGIPAVPSALFAQAVRLAVYLNSEFVPPFGGGCSMYVRPVIFASSATMNLQPADEYTFIVMVTPVSTLYKPVGLKALVVDGFDRTAPRGTGAFKVGSNYGPTIPVMQRARQKGFALTLHLDSLTRSLVHEFSASGFLAVKANPMGPGAARTIVIPKDEHILPSITVDSIATVAESLGWQVERREIPFKELSTFSEVYTVGTASSMVPISTIIHESAQQCFEYDVKPSSPDSAYSQLNEALHNIKRGIDPEQWGWVEELKAASVKPDLARMISLKDTTRGTNDRDARSDSVSS</sequence>
<keyword evidence="3 7" id="KW-0032">Aminotransferase</keyword>
<accession>A0AAW0RAN7</accession>
<dbReference type="InterPro" id="IPR043131">
    <property type="entry name" value="BCAT-like_N"/>
</dbReference>
<keyword evidence="5" id="KW-0663">Pyridoxal phosphate</keyword>
<protein>
    <submittedName>
        <fullName evidence="7">Branched-chain amino acid aminotransferase</fullName>
    </submittedName>
</protein>
<evidence type="ECO:0000256" key="2">
    <source>
        <dbReference type="ARBA" id="ARBA00009320"/>
    </source>
</evidence>
<dbReference type="EMBL" id="JAQQWP010000001">
    <property type="protein sequence ID" value="KAK8131836.1"/>
    <property type="molecule type" value="Genomic_DNA"/>
</dbReference>
<dbReference type="GO" id="GO:0004084">
    <property type="term" value="F:branched-chain-amino-acid transaminase activity"/>
    <property type="evidence" value="ECO:0007669"/>
    <property type="project" value="InterPro"/>
</dbReference>
<gene>
    <name evidence="7" type="ORF">PG999_000009</name>
</gene>
<dbReference type="InterPro" id="IPR005786">
    <property type="entry name" value="B_amino_transII"/>
</dbReference>
<evidence type="ECO:0000313" key="8">
    <source>
        <dbReference type="Proteomes" id="UP001392437"/>
    </source>
</evidence>
<name>A0AAW0RAN7_9PEZI</name>
<dbReference type="AlphaFoldDB" id="A0AAW0RAN7"/>
<dbReference type="Gene3D" id="3.30.470.10">
    <property type="match status" value="1"/>
</dbReference>
<dbReference type="PIRSF" id="PIRSF006468">
    <property type="entry name" value="BCAT1"/>
    <property type="match status" value="1"/>
</dbReference>
<comment type="cofactor">
    <cofactor evidence="1">
        <name>pyridoxal 5'-phosphate</name>
        <dbReference type="ChEBI" id="CHEBI:597326"/>
    </cofactor>
</comment>
<evidence type="ECO:0000256" key="4">
    <source>
        <dbReference type="ARBA" id="ARBA00022679"/>
    </source>
</evidence>
<comment type="caution">
    <text evidence="7">The sequence shown here is derived from an EMBL/GenBank/DDBJ whole genome shotgun (WGS) entry which is preliminary data.</text>
</comment>
<dbReference type="Pfam" id="PF01063">
    <property type="entry name" value="Aminotran_4"/>
    <property type="match status" value="1"/>
</dbReference>
<comment type="similarity">
    <text evidence="2">Belongs to the class-IV pyridoxal-phosphate-dependent aminotransferase family.</text>
</comment>
<evidence type="ECO:0000256" key="3">
    <source>
        <dbReference type="ARBA" id="ARBA00022576"/>
    </source>
</evidence>
<evidence type="ECO:0000256" key="5">
    <source>
        <dbReference type="ARBA" id="ARBA00022898"/>
    </source>
</evidence>